<feature type="region of interest" description="Disordered" evidence="1">
    <location>
        <begin position="305"/>
        <end position="324"/>
    </location>
</feature>
<feature type="transmembrane region" description="Helical" evidence="2">
    <location>
        <begin position="76"/>
        <end position="94"/>
    </location>
</feature>
<sequence length="338" mass="38132">MAAADGSSQYADSKADVPQSSSVCGAMCNPLQTCPAFAGEFKSHPDRLSLWGVSKENQLWPHVYGTSPWFPETSPALMIVRTVLAIIFVVHLIWSVESYDLGRFWLIYLTHWTLVLETLYFILAAYAAWKGRRLLMSQADTQKLADNAIPLPWFVKVTWILFHVVMPVSMLVTFLYWTLLTPKKPTYLGCFVHGLNFVLCWADLFLGRSLYYVKHSVWFLAYVVLYLVWSLVHYAARVGTKVACDDPNNPDDGNVPQNECAIYGVLSWRKAGSAAILSVIIVCCVAPLCQLPLWYCVRARNMSDKYKNPRSQPEISQPAEISAPADSHVIQKVFEENP</sequence>
<keyword evidence="2" id="KW-1133">Transmembrane helix</keyword>
<feature type="transmembrane region" description="Helical" evidence="2">
    <location>
        <begin position="217"/>
        <end position="236"/>
    </location>
</feature>
<feature type="transmembrane region" description="Helical" evidence="2">
    <location>
        <begin position="186"/>
        <end position="205"/>
    </location>
</feature>
<dbReference type="PANTHER" id="PTHR12242">
    <property type="entry name" value="OS02G0130600 PROTEIN-RELATED"/>
    <property type="match status" value="1"/>
</dbReference>
<evidence type="ECO:0000313" key="4">
    <source>
        <dbReference type="Proteomes" id="UP000654075"/>
    </source>
</evidence>
<feature type="transmembrane region" description="Helical" evidence="2">
    <location>
        <begin position="106"/>
        <end position="129"/>
    </location>
</feature>
<feature type="transmembrane region" description="Helical" evidence="2">
    <location>
        <begin position="274"/>
        <end position="297"/>
    </location>
</feature>
<name>A0A813HXN4_POLGL</name>
<feature type="transmembrane region" description="Helical" evidence="2">
    <location>
        <begin position="159"/>
        <end position="180"/>
    </location>
</feature>
<dbReference type="EMBL" id="CAJNNV010033127">
    <property type="protein sequence ID" value="CAE8642161.1"/>
    <property type="molecule type" value="Genomic_DNA"/>
</dbReference>
<reference evidence="3" key="1">
    <citation type="submission" date="2021-02" db="EMBL/GenBank/DDBJ databases">
        <authorList>
            <person name="Dougan E. K."/>
            <person name="Rhodes N."/>
            <person name="Thang M."/>
            <person name="Chan C."/>
        </authorList>
    </citation>
    <scope>NUCLEOTIDE SEQUENCE</scope>
</reference>
<organism evidence="3 4">
    <name type="scientific">Polarella glacialis</name>
    <name type="common">Dinoflagellate</name>
    <dbReference type="NCBI Taxonomy" id="89957"/>
    <lineage>
        <taxon>Eukaryota</taxon>
        <taxon>Sar</taxon>
        <taxon>Alveolata</taxon>
        <taxon>Dinophyceae</taxon>
        <taxon>Suessiales</taxon>
        <taxon>Suessiaceae</taxon>
        <taxon>Polarella</taxon>
    </lineage>
</organism>
<keyword evidence="4" id="KW-1185">Reference proteome</keyword>
<evidence type="ECO:0000313" key="3">
    <source>
        <dbReference type="EMBL" id="CAE8642161.1"/>
    </source>
</evidence>
<comment type="caution">
    <text evidence="3">The sequence shown here is derived from an EMBL/GenBank/DDBJ whole genome shotgun (WGS) entry which is preliminary data.</text>
</comment>
<evidence type="ECO:0000256" key="2">
    <source>
        <dbReference type="SAM" id="Phobius"/>
    </source>
</evidence>
<gene>
    <name evidence="3" type="ORF">PGLA1383_LOCUS56693</name>
</gene>
<keyword evidence="2" id="KW-0472">Membrane</keyword>
<protein>
    <submittedName>
        <fullName evidence="3">Uncharacterized protein</fullName>
    </submittedName>
</protein>
<keyword evidence="2" id="KW-0812">Transmembrane</keyword>
<accession>A0A813HXN4</accession>
<dbReference type="OrthoDB" id="417867at2759"/>
<dbReference type="GO" id="GO:0016020">
    <property type="term" value="C:membrane"/>
    <property type="evidence" value="ECO:0007669"/>
    <property type="project" value="TreeGrafter"/>
</dbReference>
<evidence type="ECO:0000256" key="1">
    <source>
        <dbReference type="SAM" id="MobiDB-lite"/>
    </source>
</evidence>
<dbReference type="OMA" id="CCCQPLV"/>
<dbReference type="AlphaFoldDB" id="A0A813HXN4"/>
<dbReference type="Proteomes" id="UP000654075">
    <property type="component" value="Unassembled WGS sequence"/>
</dbReference>
<proteinExistence type="predicted"/>